<proteinExistence type="inferred from homology"/>
<dbReference type="GO" id="GO:0005829">
    <property type="term" value="C:cytosol"/>
    <property type="evidence" value="ECO:0007669"/>
    <property type="project" value="TreeGrafter"/>
</dbReference>
<evidence type="ECO:0000313" key="3">
    <source>
        <dbReference type="Proteomes" id="UP000318693"/>
    </source>
</evidence>
<sequence length="128" mass="13406">MSSTVRQVTTDQAPPPAGTYSAAIVHNGLVYVSGQTARLPSGERLLDAPFEVQVRAAMDNLAAVARAAGTSLAHALTVTVYLRDQGRSGEFDEIYRAYVGDPPPARAIVQSDLSVGELEVTAVLALPA</sequence>
<comment type="caution">
    <text evidence="2">The sequence shown here is derived from an EMBL/GenBank/DDBJ whole genome shotgun (WGS) entry which is preliminary data.</text>
</comment>
<dbReference type="Gene3D" id="3.30.1330.40">
    <property type="entry name" value="RutC-like"/>
    <property type="match status" value="1"/>
</dbReference>
<evidence type="ECO:0000313" key="2">
    <source>
        <dbReference type="EMBL" id="TRW45888.1"/>
    </source>
</evidence>
<protein>
    <submittedName>
        <fullName evidence="2">RidA family protein</fullName>
    </submittedName>
</protein>
<dbReference type="AlphaFoldDB" id="A0A552WSR5"/>
<comment type="similarity">
    <text evidence="1">Belongs to the RutC family.</text>
</comment>
<dbReference type="SUPFAM" id="SSF55298">
    <property type="entry name" value="YjgF-like"/>
    <property type="match status" value="1"/>
</dbReference>
<name>A0A552WSR5_9MICO</name>
<dbReference type="CDD" id="cd00448">
    <property type="entry name" value="YjgF_YER057c_UK114_family"/>
    <property type="match status" value="1"/>
</dbReference>
<dbReference type="GO" id="GO:0019239">
    <property type="term" value="F:deaminase activity"/>
    <property type="evidence" value="ECO:0007669"/>
    <property type="project" value="TreeGrafter"/>
</dbReference>
<organism evidence="2 3">
    <name type="scientific">Georgenia yuyongxinii</name>
    <dbReference type="NCBI Taxonomy" id="2589797"/>
    <lineage>
        <taxon>Bacteria</taxon>
        <taxon>Bacillati</taxon>
        <taxon>Actinomycetota</taxon>
        <taxon>Actinomycetes</taxon>
        <taxon>Micrococcales</taxon>
        <taxon>Bogoriellaceae</taxon>
        <taxon>Georgenia</taxon>
    </lineage>
</organism>
<gene>
    <name evidence="2" type="ORF">FJ693_07720</name>
</gene>
<dbReference type="InterPro" id="IPR035959">
    <property type="entry name" value="RutC-like_sf"/>
</dbReference>
<accession>A0A552WSR5</accession>
<dbReference type="EMBL" id="VJXR01000016">
    <property type="protein sequence ID" value="TRW45888.1"/>
    <property type="molecule type" value="Genomic_DNA"/>
</dbReference>
<dbReference type="Pfam" id="PF01042">
    <property type="entry name" value="Ribonuc_L-PSP"/>
    <property type="match status" value="1"/>
</dbReference>
<reference evidence="2 3" key="1">
    <citation type="submission" date="2019-07" db="EMBL/GenBank/DDBJ databases">
        <title>Georgenia wutianyii sp. nov. and Georgenia *** sp. nov. isolated from plateau pika (Ochotona curzoniae) in the Qinghai-Tibet plateau of China.</title>
        <authorList>
            <person name="Tian Z."/>
        </authorList>
    </citation>
    <scope>NUCLEOTIDE SEQUENCE [LARGE SCALE GENOMIC DNA]</scope>
    <source>
        <strain evidence="2 3">Z446</strain>
    </source>
</reference>
<dbReference type="PANTHER" id="PTHR11803:SF58">
    <property type="entry name" value="PROTEIN HMF1-RELATED"/>
    <property type="match status" value="1"/>
</dbReference>
<dbReference type="RefSeq" id="WP_143417950.1">
    <property type="nucleotide sequence ID" value="NZ_VJXR01000016.1"/>
</dbReference>
<evidence type="ECO:0000256" key="1">
    <source>
        <dbReference type="ARBA" id="ARBA00010552"/>
    </source>
</evidence>
<dbReference type="Proteomes" id="UP000318693">
    <property type="component" value="Unassembled WGS sequence"/>
</dbReference>
<dbReference type="PANTHER" id="PTHR11803">
    <property type="entry name" value="2-IMINOBUTANOATE/2-IMINOPROPANOATE DEAMINASE RIDA"/>
    <property type="match status" value="1"/>
</dbReference>
<dbReference type="InterPro" id="IPR006175">
    <property type="entry name" value="YjgF/YER057c/UK114"/>
</dbReference>
<keyword evidence="3" id="KW-1185">Reference proteome</keyword>